<dbReference type="Proteomes" id="UP000606786">
    <property type="component" value="Unassembled WGS sequence"/>
</dbReference>
<sequence length="284" mass="33100">MVQLADLFSVPEMCLLCNVAEYFEKNHIDYNPEILFHDIKASVQSCHPVMHEIVMKDVGEYIERNSMLPAYFQKLVNAGKKLFLVTNSPFAFVNRGMTLLAGENGGNISTLDKGKIYYEGTVKQLQDLTGWRGHTVLYFGDHPYSDLADVTLEHGWRTGAIINELTHEIETLNNVNFKTNANWLQMLTQLIEDIQDYQCEAAHICLEKWQKERDLLRNQTKMVFNKQFGSVFRTYHNPTYFSRRLFRFADIYTSDITNLANYSVSHTFYPRRGVMPHEYISYFM</sequence>
<dbReference type="InterPro" id="IPR023214">
    <property type="entry name" value="HAD_sf"/>
</dbReference>
<dbReference type="GO" id="GO:0046872">
    <property type="term" value="F:metal ion binding"/>
    <property type="evidence" value="ECO:0007669"/>
    <property type="project" value="UniProtKB-KW"/>
</dbReference>
<dbReference type="Gene3D" id="3.40.50.1000">
    <property type="entry name" value="HAD superfamily/HAD-like"/>
    <property type="match status" value="2"/>
</dbReference>
<dbReference type="PANTHER" id="PTHR12103">
    <property type="entry name" value="5'-NUCLEOTIDASE DOMAIN-CONTAINING"/>
    <property type="match status" value="1"/>
</dbReference>
<keyword evidence="6" id="KW-1185">Reference proteome</keyword>
<evidence type="ECO:0000256" key="2">
    <source>
        <dbReference type="ARBA" id="ARBA00022723"/>
    </source>
</evidence>
<reference evidence="5" key="1">
    <citation type="submission" date="2020-11" db="EMBL/GenBank/DDBJ databases">
        <authorList>
            <person name="Whitehead M."/>
        </authorList>
    </citation>
    <scope>NUCLEOTIDE SEQUENCE</scope>
    <source>
        <strain evidence="5">EGII</strain>
    </source>
</reference>
<evidence type="ECO:0000256" key="4">
    <source>
        <dbReference type="ARBA" id="ARBA00022842"/>
    </source>
</evidence>
<evidence type="ECO:0000256" key="1">
    <source>
        <dbReference type="ARBA" id="ARBA00009589"/>
    </source>
</evidence>
<dbReference type="SUPFAM" id="SSF56784">
    <property type="entry name" value="HAD-like"/>
    <property type="match status" value="1"/>
</dbReference>
<dbReference type="EMBL" id="CAJHJT010000023">
    <property type="protein sequence ID" value="CAD7001989.1"/>
    <property type="molecule type" value="Genomic_DNA"/>
</dbReference>
<dbReference type="InterPro" id="IPR036412">
    <property type="entry name" value="HAD-like_sf"/>
</dbReference>
<gene>
    <name evidence="5" type="ORF">CCAP1982_LOCUS10476</name>
</gene>
<keyword evidence="4" id="KW-0460">Magnesium</keyword>
<dbReference type="Pfam" id="PF05761">
    <property type="entry name" value="5_nucleotid"/>
    <property type="match status" value="2"/>
</dbReference>
<proteinExistence type="inferred from homology"/>
<accession>A0A811US55</accession>
<dbReference type="OrthoDB" id="409330at2759"/>
<dbReference type="InterPro" id="IPR008380">
    <property type="entry name" value="HAD-SF_hydro_IG_5-nucl"/>
</dbReference>
<organism evidence="5 6">
    <name type="scientific">Ceratitis capitata</name>
    <name type="common">Mediterranean fruit fly</name>
    <name type="synonym">Tephritis capitata</name>
    <dbReference type="NCBI Taxonomy" id="7213"/>
    <lineage>
        <taxon>Eukaryota</taxon>
        <taxon>Metazoa</taxon>
        <taxon>Ecdysozoa</taxon>
        <taxon>Arthropoda</taxon>
        <taxon>Hexapoda</taxon>
        <taxon>Insecta</taxon>
        <taxon>Pterygota</taxon>
        <taxon>Neoptera</taxon>
        <taxon>Endopterygota</taxon>
        <taxon>Diptera</taxon>
        <taxon>Brachycera</taxon>
        <taxon>Muscomorpha</taxon>
        <taxon>Tephritoidea</taxon>
        <taxon>Tephritidae</taxon>
        <taxon>Ceratitis</taxon>
        <taxon>Ceratitis</taxon>
    </lineage>
</organism>
<name>A0A811US55_CERCA</name>
<dbReference type="PANTHER" id="PTHR12103:SF12">
    <property type="entry name" value="FI20020P1"/>
    <property type="match status" value="1"/>
</dbReference>
<protein>
    <submittedName>
        <fullName evidence="5">(Mediterranean fruit fly) hypothetical protein</fullName>
    </submittedName>
</protein>
<dbReference type="GO" id="GO:0008253">
    <property type="term" value="F:5'-nucleotidase activity"/>
    <property type="evidence" value="ECO:0007669"/>
    <property type="project" value="TreeGrafter"/>
</dbReference>
<dbReference type="AlphaFoldDB" id="A0A811US55"/>
<keyword evidence="3" id="KW-0378">Hydrolase</keyword>
<comment type="similarity">
    <text evidence="1">Belongs to the 5'(3')-deoxyribonucleotidase family.</text>
</comment>
<comment type="caution">
    <text evidence="5">The sequence shown here is derived from an EMBL/GenBank/DDBJ whole genome shotgun (WGS) entry which is preliminary data.</text>
</comment>
<keyword evidence="2" id="KW-0479">Metal-binding</keyword>
<evidence type="ECO:0000313" key="5">
    <source>
        <dbReference type="EMBL" id="CAD7001989.1"/>
    </source>
</evidence>
<evidence type="ECO:0000313" key="6">
    <source>
        <dbReference type="Proteomes" id="UP000606786"/>
    </source>
</evidence>
<evidence type="ECO:0000256" key="3">
    <source>
        <dbReference type="ARBA" id="ARBA00022801"/>
    </source>
</evidence>